<accession>A0A816XUS1</accession>
<dbReference type="AlphaFoldDB" id="A0A816XUS1"/>
<evidence type="ECO:0000313" key="1">
    <source>
        <dbReference type="EMBL" id="CAF2150999.1"/>
    </source>
</evidence>
<sequence>MCQKLEAKTLYYTPPTVLHYYSQRHQGEYKAMFIFFHGNQATHQIPIKLSPYHLPPLLVPKLKRCYGCAYVRPGAARELATTMHQDVAAG</sequence>
<reference evidence="1" key="1">
    <citation type="submission" date="2021-01" db="EMBL/GenBank/DDBJ databases">
        <authorList>
            <consortium name="Genoscope - CEA"/>
            <person name="William W."/>
        </authorList>
    </citation>
    <scope>NUCLEOTIDE SEQUENCE</scope>
</reference>
<proteinExistence type="predicted"/>
<organism evidence="1">
    <name type="scientific">Brassica napus</name>
    <name type="common">Rape</name>
    <dbReference type="NCBI Taxonomy" id="3708"/>
    <lineage>
        <taxon>Eukaryota</taxon>
        <taxon>Viridiplantae</taxon>
        <taxon>Streptophyta</taxon>
        <taxon>Embryophyta</taxon>
        <taxon>Tracheophyta</taxon>
        <taxon>Spermatophyta</taxon>
        <taxon>Magnoliopsida</taxon>
        <taxon>eudicotyledons</taxon>
        <taxon>Gunneridae</taxon>
        <taxon>Pentapetalae</taxon>
        <taxon>rosids</taxon>
        <taxon>malvids</taxon>
        <taxon>Brassicales</taxon>
        <taxon>Brassicaceae</taxon>
        <taxon>Brassiceae</taxon>
        <taxon>Brassica</taxon>
    </lineage>
</organism>
<gene>
    <name evidence="1" type="ORF">DARMORV10_A01P22080.1</name>
</gene>
<name>A0A816XUS1_BRANA</name>
<dbReference type="Proteomes" id="UP001295469">
    <property type="component" value="Chromosome A01"/>
</dbReference>
<dbReference type="EMBL" id="HG994355">
    <property type="protein sequence ID" value="CAF2150999.1"/>
    <property type="molecule type" value="Genomic_DNA"/>
</dbReference>
<protein>
    <submittedName>
        <fullName evidence="1">(rape) hypothetical protein</fullName>
    </submittedName>
</protein>